<dbReference type="RefSeq" id="WP_188635706.1">
    <property type="nucleotide sequence ID" value="NZ_BMNN01000002.1"/>
</dbReference>
<protein>
    <recommendedName>
        <fullName evidence="1">T6SS Phospholipase effector Tle1-like catalytic domain-containing protein</fullName>
    </recommendedName>
</protein>
<evidence type="ECO:0000313" key="2">
    <source>
        <dbReference type="EMBL" id="GGI96850.1"/>
    </source>
</evidence>
<reference evidence="3" key="1">
    <citation type="journal article" date="2019" name="Int. J. Syst. Evol. Microbiol.">
        <title>The Global Catalogue of Microorganisms (GCM) 10K type strain sequencing project: providing services to taxonomists for standard genome sequencing and annotation.</title>
        <authorList>
            <consortium name="The Broad Institute Genomics Platform"/>
            <consortium name="The Broad Institute Genome Sequencing Center for Infectious Disease"/>
            <person name="Wu L."/>
            <person name="Ma J."/>
        </authorList>
    </citation>
    <scope>NUCLEOTIDE SEQUENCE [LARGE SCALE GENOMIC DNA]</scope>
    <source>
        <strain evidence="3">JCM 11590</strain>
    </source>
</reference>
<keyword evidence="3" id="KW-1185">Reference proteome</keyword>
<evidence type="ECO:0000313" key="3">
    <source>
        <dbReference type="Proteomes" id="UP000633263"/>
    </source>
</evidence>
<gene>
    <name evidence="2" type="ORF">GCM10009083_11900</name>
</gene>
<evidence type="ECO:0000259" key="1">
    <source>
        <dbReference type="Pfam" id="PF09994"/>
    </source>
</evidence>
<dbReference type="Pfam" id="PF09994">
    <property type="entry name" value="T6SS_Tle1-like_cat"/>
    <property type="match status" value="1"/>
</dbReference>
<feature type="domain" description="T6SS Phospholipase effector Tle1-like catalytic" evidence="1">
    <location>
        <begin position="2"/>
        <end position="253"/>
    </location>
</feature>
<sequence length="336" mass="36894">MKNIIICSDGTWQSPESDSTTHVLRLAEGVAPLDAAGNKQVVFYDWGVGSSGDRFTGGITGKGIDKNIQDCYRFVVHNYEPGDALYLFGFSRGAYTVRSLAGLIRNCGILRREHANRVGQAYNLYRNRGPASAPARENAVAFRRDYAEADVSRIHFIGVFDTVGALGIPAPFLGTLGTDRYLFHDTAPSSIINHARHAVSIDENRQDFEPALWAAKAGIDLQQVWFAGVHTDVGGGYPDCGLGDVAGQWMAREAQACGLGLEPHLLQRMKPDYAGTQHNEYKGFYKAMGRRSVRPVEPVVHISVKQRWEDAGLRYRSPGLAALIERVGWNGVTVVE</sequence>
<proteinExistence type="predicted"/>
<dbReference type="EMBL" id="BMNN01000002">
    <property type="protein sequence ID" value="GGI96850.1"/>
    <property type="molecule type" value="Genomic_DNA"/>
</dbReference>
<accession>A0ABQ2CN47</accession>
<dbReference type="InterPro" id="IPR029058">
    <property type="entry name" value="AB_hydrolase_fold"/>
</dbReference>
<organism evidence="2 3">
    <name type="scientific">Halopseudomonas pertucinogena</name>
    <dbReference type="NCBI Taxonomy" id="86175"/>
    <lineage>
        <taxon>Bacteria</taxon>
        <taxon>Pseudomonadati</taxon>
        <taxon>Pseudomonadota</taxon>
        <taxon>Gammaproteobacteria</taxon>
        <taxon>Pseudomonadales</taxon>
        <taxon>Pseudomonadaceae</taxon>
        <taxon>Halopseudomonas</taxon>
    </lineage>
</organism>
<name>A0ABQ2CN47_9GAMM</name>
<dbReference type="PANTHER" id="PTHR33840">
    <property type="match status" value="1"/>
</dbReference>
<comment type="caution">
    <text evidence="2">The sequence shown here is derived from an EMBL/GenBank/DDBJ whole genome shotgun (WGS) entry which is preliminary data.</text>
</comment>
<dbReference type="PANTHER" id="PTHR33840:SF1">
    <property type="entry name" value="TLE1 PHOSPHOLIPASE DOMAIN-CONTAINING PROTEIN"/>
    <property type="match status" value="1"/>
</dbReference>
<dbReference type="Proteomes" id="UP000633263">
    <property type="component" value="Unassembled WGS sequence"/>
</dbReference>
<dbReference type="InterPro" id="IPR018712">
    <property type="entry name" value="Tle1-like_cat"/>
</dbReference>
<dbReference type="SUPFAM" id="SSF53474">
    <property type="entry name" value="alpha/beta-Hydrolases"/>
    <property type="match status" value="1"/>
</dbReference>